<feature type="transmembrane region" description="Helical" evidence="1">
    <location>
        <begin position="51"/>
        <end position="71"/>
    </location>
</feature>
<evidence type="ECO:0000256" key="1">
    <source>
        <dbReference type="SAM" id="Phobius"/>
    </source>
</evidence>
<dbReference type="AlphaFoldDB" id="A0A1M5CAB3"/>
<feature type="transmembrane region" description="Helical" evidence="1">
    <location>
        <begin position="234"/>
        <end position="255"/>
    </location>
</feature>
<dbReference type="PANTHER" id="PTHR31061:SF24">
    <property type="entry name" value="LD22376P"/>
    <property type="match status" value="1"/>
</dbReference>
<dbReference type="EMBL" id="FQUU01000012">
    <property type="protein sequence ID" value="SHF51693.1"/>
    <property type="molecule type" value="Genomic_DNA"/>
</dbReference>
<protein>
    <submittedName>
        <fullName evidence="2">Predicted acyltransferase</fullName>
    </submittedName>
</protein>
<feature type="transmembrane region" description="Helical" evidence="1">
    <location>
        <begin position="83"/>
        <end position="101"/>
    </location>
</feature>
<dbReference type="STRING" id="1121884.SAMN02745131_02841"/>
<keyword evidence="2" id="KW-0012">Acyltransferase</keyword>
<dbReference type="OrthoDB" id="9788724at2"/>
<feature type="transmembrane region" description="Helical" evidence="1">
    <location>
        <begin position="12"/>
        <end position="31"/>
    </location>
</feature>
<keyword evidence="1" id="KW-0812">Transmembrane</keyword>
<reference evidence="2 3" key="1">
    <citation type="submission" date="2016-11" db="EMBL/GenBank/DDBJ databases">
        <authorList>
            <person name="Jaros S."/>
            <person name="Januszkiewicz K."/>
            <person name="Wedrychowicz H."/>
        </authorList>
    </citation>
    <scope>NUCLEOTIDE SEQUENCE [LARGE SCALE GENOMIC DNA]</scope>
    <source>
        <strain evidence="2 3">DSM 18119</strain>
    </source>
</reference>
<feature type="transmembrane region" description="Helical" evidence="1">
    <location>
        <begin position="308"/>
        <end position="327"/>
    </location>
</feature>
<feature type="transmembrane region" description="Helical" evidence="1">
    <location>
        <begin position="121"/>
        <end position="140"/>
    </location>
</feature>
<keyword evidence="1" id="KW-0472">Membrane</keyword>
<dbReference type="Proteomes" id="UP000184048">
    <property type="component" value="Unassembled WGS sequence"/>
</dbReference>
<keyword evidence="2" id="KW-0808">Transferase</keyword>
<name>A0A1M5CAB3_9BACT</name>
<dbReference type="GO" id="GO:0016746">
    <property type="term" value="F:acyltransferase activity"/>
    <property type="evidence" value="ECO:0007669"/>
    <property type="project" value="UniProtKB-KW"/>
</dbReference>
<feature type="transmembrane region" description="Helical" evidence="1">
    <location>
        <begin position="204"/>
        <end position="222"/>
    </location>
</feature>
<keyword evidence="1" id="KW-1133">Transmembrane helix</keyword>
<proteinExistence type="predicted"/>
<organism evidence="2 3">
    <name type="scientific">Flavisolibacter ginsengisoli DSM 18119</name>
    <dbReference type="NCBI Taxonomy" id="1121884"/>
    <lineage>
        <taxon>Bacteria</taxon>
        <taxon>Pseudomonadati</taxon>
        <taxon>Bacteroidota</taxon>
        <taxon>Chitinophagia</taxon>
        <taxon>Chitinophagales</taxon>
        <taxon>Chitinophagaceae</taxon>
        <taxon>Flavisolibacter</taxon>
    </lineage>
</organism>
<accession>A0A1M5CAB3</accession>
<feature type="transmembrane region" description="Helical" evidence="1">
    <location>
        <begin position="147"/>
        <end position="165"/>
    </location>
</feature>
<keyword evidence="3" id="KW-1185">Reference proteome</keyword>
<sequence>MRPPLQRFLSLDVFRGMTICFMIIVNTPGSGATPFAPLEHATWHGFTPTDLVFPSFLFAVGNAMSFSLDKYRELGSGAFFKKVLSRTILIFLLGYLMYWFPFFRLDAQHHIIGAPIGHTRIMGVLQRIALCYFFASLFIHYLSRKQIIIVSISLLLSYWILLLIFGDYQQPFSMLGNAGMYLDRFLMGTNHLYHGEGIPFDPEGWLSTLPAIVNVTAGYLAGKYIREKGKNYEAITHLVLVGFGLIFLALWWNMIFPVNKKLWTSSFVLLTSGIDLVLIGALIYVIELRNWNKGGWTNFFLVVGKNPLIIYLLSELLVTVLFMIPMGNGYSLFGWINKVLFQVIAPGPVGSFLFAITYMLLCWCVGWWMNKRKIYIRV</sequence>
<feature type="transmembrane region" description="Helical" evidence="1">
    <location>
        <begin position="347"/>
        <end position="369"/>
    </location>
</feature>
<dbReference type="PANTHER" id="PTHR31061">
    <property type="entry name" value="LD22376P"/>
    <property type="match status" value="1"/>
</dbReference>
<evidence type="ECO:0000313" key="3">
    <source>
        <dbReference type="Proteomes" id="UP000184048"/>
    </source>
</evidence>
<evidence type="ECO:0000313" key="2">
    <source>
        <dbReference type="EMBL" id="SHF51693.1"/>
    </source>
</evidence>
<dbReference type="RefSeq" id="WP_072835999.1">
    <property type="nucleotide sequence ID" value="NZ_FQUU01000012.1"/>
</dbReference>
<feature type="transmembrane region" description="Helical" evidence="1">
    <location>
        <begin position="267"/>
        <end position="287"/>
    </location>
</feature>
<gene>
    <name evidence="2" type="ORF">SAMN02745131_02841</name>
</gene>